<dbReference type="PROSITE" id="PS51318">
    <property type="entry name" value="TAT"/>
    <property type="match status" value="1"/>
</dbReference>
<organism evidence="1 2">
    <name type="scientific">Sphingomonas ursincola</name>
    <dbReference type="NCBI Taxonomy" id="56361"/>
    <lineage>
        <taxon>Bacteria</taxon>
        <taxon>Pseudomonadati</taxon>
        <taxon>Pseudomonadota</taxon>
        <taxon>Alphaproteobacteria</taxon>
        <taxon>Sphingomonadales</taxon>
        <taxon>Sphingomonadaceae</taxon>
        <taxon>Sphingomonas</taxon>
    </lineage>
</organism>
<dbReference type="Proteomes" id="UP000589292">
    <property type="component" value="Unassembled WGS sequence"/>
</dbReference>
<proteinExistence type="predicted"/>
<evidence type="ECO:0000313" key="1">
    <source>
        <dbReference type="EMBL" id="MBA1374770.1"/>
    </source>
</evidence>
<dbReference type="PANTHER" id="PTHR33361">
    <property type="entry name" value="GLR0591 PROTEIN"/>
    <property type="match status" value="1"/>
</dbReference>
<evidence type="ECO:0000313" key="2">
    <source>
        <dbReference type="Proteomes" id="UP000589292"/>
    </source>
</evidence>
<dbReference type="EMBL" id="VDES01000002">
    <property type="protein sequence ID" value="MBA1374770.1"/>
    <property type="molecule type" value="Genomic_DNA"/>
</dbReference>
<dbReference type="InterPro" id="IPR010281">
    <property type="entry name" value="DUF885"/>
</dbReference>
<dbReference type="InterPro" id="IPR006311">
    <property type="entry name" value="TAT_signal"/>
</dbReference>
<accession>A0A7V8RE24</accession>
<dbReference type="Pfam" id="PF05960">
    <property type="entry name" value="DUF885"/>
    <property type="match status" value="1"/>
</dbReference>
<reference evidence="1 2" key="1">
    <citation type="journal article" date="1994" name="Int. J. Syst. Bacteriol.">
        <title>Phylogenetic positions of novel aerobic, bacteriochlorophyll a-containing bacteria and description of Roseococcus thiosulfatophilus gen. nov., sp. nov., Erythromicrobium ramosum gen. nov., sp. nov., and Erythrobacter litoralis sp. nov.</title>
        <authorList>
            <person name="Yurkov V."/>
            <person name="Stackebrandt E."/>
            <person name="Holmes A."/>
            <person name="Fuerst J.A."/>
            <person name="Hugenholtz P."/>
            <person name="Golecki J."/>
            <person name="Gad'on N."/>
            <person name="Gorlenko V.M."/>
            <person name="Kompantseva E.I."/>
            <person name="Drews G."/>
        </authorList>
    </citation>
    <scope>NUCLEOTIDE SEQUENCE [LARGE SCALE GENOMIC DNA]</scope>
    <source>
        <strain evidence="1 2">KR-99</strain>
    </source>
</reference>
<dbReference type="RefSeq" id="WP_181267462.1">
    <property type="nucleotide sequence ID" value="NZ_BAAAGB010000001.1"/>
</dbReference>
<protein>
    <submittedName>
        <fullName evidence="1">DUF885 domain-containing protein</fullName>
    </submittedName>
</protein>
<comment type="caution">
    <text evidence="1">The sequence shown here is derived from an EMBL/GenBank/DDBJ whole genome shotgun (WGS) entry which is preliminary data.</text>
</comment>
<dbReference type="AlphaFoldDB" id="A0A7V8RE24"/>
<keyword evidence="2" id="KW-1185">Reference proteome</keyword>
<sequence>MTFDRRSLLLSGMAGAVATALPGTLTWAAKPPGNPDEGFARLLRRHTHAFLHRSPEEATGLGYDTGANASLRARLDDRSQAAREADRAAITIALADLDEIDVLALSKPAQLDHAVARFVYETLADTLGRYGYVDANLRPSPYIVSQMNGAYYWLPDFIGGTHPLESAADVAAWHDRLAALAVALDQETDRIRIDAAAGVIPPGFVIDRAVRQIEALRNAPPRQSALMAKAIARAEAAGLGDIGTRGEAIFAKAIAPALDRQAETLKALRAKSVETAGCWRLPEGDAYYASALRANTTAAISPEELHREGLDQCAALIAEIDAGLKAQGLSKGSVGDRIKALNADPRFTVSDDDAGRAQIIKAAEATLERVRERLSGAFSAVEIDPLVVRRIPVAIENGAPGAFYSEGVAGQPGTYSLNLKTPGEHPLWRLPTLTHHEGIPGHHYQASVLRHGSALPLFRKLVRFSAYTEGWALYAQQVADELGVYEGDPFGRIGYLQSELFRAARIVVDTGLHHKRWSREEAVQWMVDNAGESPESTDREVVRYAVYPGQACSFKVGANRIVAAREAARARLGAKFDIRGFHDLVLRSGPVPMAVLEEAARQWMA</sequence>
<dbReference type="PANTHER" id="PTHR33361:SF2">
    <property type="entry name" value="DUF885 DOMAIN-CONTAINING PROTEIN"/>
    <property type="match status" value="1"/>
</dbReference>
<name>A0A7V8RE24_9SPHN</name>
<gene>
    <name evidence="1" type="ORF">FG486_10490</name>
</gene>